<name>A0A840L887_9BURK</name>
<dbReference type="AlphaFoldDB" id="A0A840L887"/>
<evidence type="ECO:0000313" key="3">
    <source>
        <dbReference type="Proteomes" id="UP000562027"/>
    </source>
</evidence>
<dbReference type="EMBL" id="JACHLP010000005">
    <property type="protein sequence ID" value="MBB4844286.1"/>
    <property type="molecule type" value="Genomic_DNA"/>
</dbReference>
<dbReference type="RefSeq" id="WP_184300462.1">
    <property type="nucleotide sequence ID" value="NZ_JACHLP010000005.1"/>
</dbReference>
<evidence type="ECO:0000259" key="1">
    <source>
        <dbReference type="Pfam" id="PF25191"/>
    </source>
</evidence>
<comment type="caution">
    <text evidence="2">The sequence shown here is derived from an EMBL/GenBank/DDBJ whole genome shotgun (WGS) entry which is preliminary data.</text>
</comment>
<protein>
    <recommendedName>
        <fullName evidence="1">DUF7832 domain-containing protein</fullName>
    </recommendedName>
</protein>
<keyword evidence="3" id="KW-1185">Reference proteome</keyword>
<dbReference type="Pfam" id="PF25191">
    <property type="entry name" value="DUF7832"/>
    <property type="match status" value="1"/>
</dbReference>
<dbReference type="InterPro" id="IPR057154">
    <property type="entry name" value="DUF7832"/>
</dbReference>
<proteinExistence type="predicted"/>
<feature type="domain" description="DUF7832" evidence="1">
    <location>
        <begin position="3"/>
        <end position="107"/>
    </location>
</feature>
<gene>
    <name evidence="2" type="ORF">HNP55_002822</name>
</gene>
<dbReference type="Proteomes" id="UP000562027">
    <property type="component" value="Unassembled WGS sequence"/>
</dbReference>
<sequence length="150" mass="16825">MAKYDDASWHYGGNFPQGQPDEHGGTHIALFLKWCFSKGWAGHLHLDEEPSAVEAVISGAMPATEFFFRYCDGKLTDESFNDAGNAFAERYYGDDGLYLSDYAEGFESLMYVAPESSHDFSKFSAILDSRLASGILTKSQAKARPWWRGW</sequence>
<reference evidence="2 3" key="1">
    <citation type="submission" date="2020-08" db="EMBL/GenBank/DDBJ databases">
        <title>Functional genomics of gut bacteria from endangered species of beetles.</title>
        <authorList>
            <person name="Carlos-Shanley C."/>
        </authorList>
    </citation>
    <scope>NUCLEOTIDE SEQUENCE [LARGE SCALE GENOMIC DNA]</scope>
    <source>
        <strain evidence="2 3">S00239</strain>
    </source>
</reference>
<evidence type="ECO:0000313" key="2">
    <source>
        <dbReference type="EMBL" id="MBB4844286.1"/>
    </source>
</evidence>
<organism evidence="2 3">
    <name type="scientific">Roseateles oligotrophus</name>
    <dbReference type="NCBI Taxonomy" id="1769250"/>
    <lineage>
        <taxon>Bacteria</taxon>
        <taxon>Pseudomonadati</taxon>
        <taxon>Pseudomonadota</taxon>
        <taxon>Betaproteobacteria</taxon>
        <taxon>Burkholderiales</taxon>
        <taxon>Sphaerotilaceae</taxon>
        <taxon>Roseateles</taxon>
    </lineage>
</organism>
<accession>A0A840L887</accession>